<dbReference type="Proteomes" id="UP000683000">
    <property type="component" value="Unassembled WGS sequence"/>
</dbReference>
<accession>A0A8I3A5F8</accession>
<dbReference type="EMBL" id="JAGFBS010000038">
    <property type="protein sequence ID" value="KAG6371214.1"/>
    <property type="molecule type" value="Genomic_DNA"/>
</dbReference>
<sequence>MLNNLGISFITRFDRLGELRDLEDAISTHRDAVHLTPDGHPDKPSRLNNLGLSFRARLERLGEPSDPEDAISLYSHAASVPIGPISVRFYASRNCILCARSDGRRFKISDTIGLSRSRGGLALSAC</sequence>
<keyword evidence="3" id="KW-1185">Reference proteome</keyword>
<proteinExistence type="predicted"/>
<dbReference type="Gene3D" id="1.25.40.10">
    <property type="entry name" value="Tetratricopeptide repeat domain"/>
    <property type="match status" value="1"/>
</dbReference>
<gene>
    <name evidence="1" type="ORF">JVT61DRAFT_9835</name>
    <name evidence="2" type="ORF">JVT61DRAFT_9838</name>
</gene>
<dbReference type="InterPro" id="IPR011990">
    <property type="entry name" value="TPR-like_helical_dom_sf"/>
</dbReference>
<reference evidence="1" key="1">
    <citation type="submission" date="2021-03" db="EMBL/GenBank/DDBJ databases">
        <title>Evolutionary innovations through gain and loss of genes in the ectomycorrhizal Boletales.</title>
        <authorList>
            <person name="Wu G."/>
            <person name="Miyauchi S."/>
            <person name="Morin E."/>
            <person name="Yang Z.-L."/>
            <person name="Xu J."/>
            <person name="Martin F.M."/>
        </authorList>
    </citation>
    <scope>NUCLEOTIDE SEQUENCE</scope>
    <source>
        <strain evidence="1">BR01</strain>
    </source>
</reference>
<evidence type="ECO:0000313" key="3">
    <source>
        <dbReference type="Proteomes" id="UP000683000"/>
    </source>
</evidence>
<dbReference type="AlphaFoldDB" id="A0A8I3A5F8"/>
<comment type="caution">
    <text evidence="1">The sequence shown here is derived from an EMBL/GenBank/DDBJ whole genome shotgun (WGS) entry which is preliminary data.</text>
</comment>
<evidence type="ECO:0000313" key="2">
    <source>
        <dbReference type="EMBL" id="KAG6371214.1"/>
    </source>
</evidence>
<organism evidence="1 3">
    <name type="scientific">Boletus reticuloceps</name>
    <dbReference type="NCBI Taxonomy" id="495285"/>
    <lineage>
        <taxon>Eukaryota</taxon>
        <taxon>Fungi</taxon>
        <taxon>Dikarya</taxon>
        <taxon>Basidiomycota</taxon>
        <taxon>Agaricomycotina</taxon>
        <taxon>Agaricomycetes</taxon>
        <taxon>Agaricomycetidae</taxon>
        <taxon>Boletales</taxon>
        <taxon>Boletineae</taxon>
        <taxon>Boletaceae</taxon>
        <taxon>Boletoideae</taxon>
        <taxon>Boletus</taxon>
    </lineage>
</organism>
<dbReference type="EMBL" id="JAGFBS010000038">
    <property type="protein sequence ID" value="KAG6371211.1"/>
    <property type="molecule type" value="Genomic_DNA"/>
</dbReference>
<evidence type="ECO:0000313" key="1">
    <source>
        <dbReference type="EMBL" id="KAG6371211.1"/>
    </source>
</evidence>
<protein>
    <submittedName>
        <fullName evidence="1">Uncharacterized protein</fullName>
    </submittedName>
</protein>
<name>A0A8I3A5F8_9AGAM</name>
<dbReference type="OrthoDB" id="3224744at2759"/>